<evidence type="ECO:0000313" key="2">
    <source>
        <dbReference type="Proteomes" id="UP000056209"/>
    </source>
</evidence>
<dbReference type="EMBL" id="BCMS01000004">
    <property type="protein sequence ID" value="GAQ23721.1"/>
    <property type="molecule type" value="Genomic_DNA"/>
</dbReference>
<comment type="caution">
    <text evidence="1">The sequence shown here is derived from an EMBL/GenBank/DDBJ whole genome shotgun (WGS) entry which is preliminary data.</text>
</comment>
<name>A0A100HN06_9DEIO</name>
<gene>
    <name evidence="1" type="ORF">DEIGR_320135</name>
</gene>
<evidence type="ECO:0000313" key="1">
    <source>
        <dbReference type="EMBL" id="GAQ23721.1"/>
    </source>
</evidence>
<keyword evidence="2" id="KW-1185">Reference proteome</keyword>
<accession>A0A100HN06</accession>
<protein>
    <submittedName>
        <fullName evidence="1">Uncharacterized protein</fullName>
    </submittedName>
</protein>
<reference evidence="2" key="1">
    <citation type="submission" date="2015-11" db="EMBL/GenBank/DDBJ databases">
        <title>Draft Genome Sequence of the Radioresistant Bacterium Deinococcus grandis, Isolated from Freshwater Fish in Japan.</title>
        <authorList>
            <person name="Satoh K."/>
            <person name="Onodera T."/>
            <person name="Omoso K."/>
            <person name="Takeda-Yano K."/>
            <person name="Katayama T."/>
            <person name="Oono Y."/>
            <person name="Narumi I."/>
        </authorList>
    </citation>
    <scope>NUCLEOTIDE SEQUENCE [LARGE SCALE GENOMIC DNA]</scope>
    <source>
        <strain evidence="2">ATCC 43672</strain>
    </source>
</reference>
<dbReference type="AlphaFoldDB" id="A0A100HN06"/>
<sequence>MNSERQLDNQGNAIGLFRSAFQTAVGHLQETHQNLQDVSQEELLAATAAQKASRAWYFENDGVTQHDLDLFDEVMLDYWASLLDCLKDPRADTTVDACLNLLFR</sequence>
<dbReference type="RefSeq" id="WP_058979772.1">
    <property type="nucleotide sequence ID" value="NZ_BCMS01000004.1"/>
</dbReference>
<proteinExistence type="predicted"/>
<dbReference type="OrthoDB" id="9868699at2"/>
<organism evidence="1 2">
    <name type="scientific">Deinococcus grandis</name>
    <dbReference type="NCBI Taxonomy" id="57498"/>
    <lineage>
        <taxon>Bacteria</taxon>
        <taxon>Thermotogati</taxon>
        <taxon>Deinococcota</taxon>
        <taxon>Deinococci</taxon>
        <taxon>Deinococcales</taxon>
        <taxon>Deinococcaceae</taxon>
        <taxon>Deinococcus</taxon>
    </lineage>
</organism>
<dbReference type="Proteomes" id="UP000056209">
    <property type="component" value="Unassembled WGS sequence"/>
</dbReference>